<evidence type="ECO:0000259" key="2">
    <source>
        <dbReference type="Pfam" id="PF16335"/>
    </source>
</evidence>
<dbReference type="EMBL" id="MCGR01000028">
    <property type="protein sequence ID" value="ORY78924.1"/>
    <property type="molecule type" value="Genomic_DNA"/>
</dbReference>
<dbReference type="InterPro" id="IPR033433">
    <property type="entry name" value="GtaA_N"/>
</dbReference>
<dbReference type="PANTHER" id="PTHR31987">
    <property type="entry name" value="GLUTAMINASE A-RELATED"/>
    <property type="match status" value="1"/>
</dbReference>
<proteinExistence type="predicted"/>
<dbReference type="PANTHER" id="PTHR31987:SF1">
    <property type="entry name" value="GLUTAMINASE A"/>
    <property type="match status" value="1"/>
</dbReference>
<sequence length="787" mass="87427">MLLPSTLTAWLCSSQLYAPAQLQLGSLCASTNPAPHSFASSPVADSYGTASSFTPLLPPAIPLAVKSPYVNAWLPAGGEHGSGGYLVGSWTKHWPISYPPTDKQYELGWAGLIRIDDETFEFLGDPLRDDIGTKLIANQTGFGYTATQSIFSFEARGVAFKVIFLSPVTPHDYVRASLPLSFLSVEVDPKVLKKHRISVYSDINGGWATGDANADLTWDYTVHAGAGIHEISRAKELRFAEVDQQAEWGRAVYATKIAHGVVAGSGKASTLRSHFVKKGHLDGSQDVKYRSTKDREPVFAYSVQLSENSPSAVFTIGHMRFPYVNYVTPDGQVDRNGYWTTRFHGPHDAISFWVGDYDHAIKDAVAFDKKLRKDAIAVSGENYAAIVELSTRQAFATFEITVGEKKDDVMAFLKEISSNGDMGTVDVIFPLYPILQYTNPHLIKLLLEPIMTYTASGLYPNRWTVHDLGTYPNATGYNEGNDEPMPVEEAGNMLWMILAYWQMSKDTAWVEKYYDILTQWTTYLIEDGLIPAEQLSTDDFAGTLSNQTNLAVKAIVGIGAMGQLAKATGRWTQYIHYEGTAKAYVQEWYQLALTAHDYKHPHAKLAYQDEGSSGLLYNLFGDRILNLELFDRQLYEWQSAWYHTRKEEYGIPLDTRHKWTKSDWEVFTAASATDVKTRDLFIDLLVKYLKAGKVDAGFPDLYETNNAKFPGRDGQDWNIEFISRPVVGGHFALLALDVANKANGVRRDPFKEGGRGKDLAGGDPRERLGFVDQSGGGSSGVSWGREY</sequence>
<name>A0A1Y2F608_9BASI</name>
<dbReference type="InterPro" id="IPR032514">
    <property type="entry name" value="GtaA_central"/>
</dbReference>
<dbReference type="STRING" id="106004.A0A1Y2F608"/>
<dbReference type="Pfam" id="PF17168">
    <property type="entry name" value="DUF5127"/>
    <property type="match status" value="1"/>
</dbReference>
<feature type="region of interest" description="Disordered" evidence="1">
    <location>
        <begin position="746"/>
        <end position="787"/>
    </location>
</feature>
<dbReference type="Proteomes" id="UP000193467">
    <property type="component" value="Unassembled WGS sequence"/>
</dbReference>
<feature type="domain" description="Glutaminase A N-terminal" evidence="3">
    <location>
        <begin position="147"/>
        <end position="374"/>
    </location>
</feature>
<feature type="compositionally biased region" description="Basic and acidic residues" evidence="1">
    <location>
        <begin position="746"/>
        <end position="769"/>
    </location>
</feature>
<dbReference type="OrthoDB" id="3918848at2759"/>
<keyword evidence="5" id="KW-1185">Reference proteome</keyword>
<accession>A0A1Y2F608</accession>
<evidence type="ECO:0000313" key="5">
    <source>
        <dbReference type="Proteomes" id="UP000193467"/>
    </source>
</evidence>
<dbReference type="InterPro" id="IPR052743">
    <property type="entry name" value="Glutaminase_GtaA"/>
</dbReference>
<gene>
    <name evidence="4" type="ORF">BCR35DRAFT_304959</name>
</gene>
<feature type="domain" description="Glutaminase A central" evidence="2">
    <location>
        <begin position="380"/>
        <end position="734"/>
    </location>
</feature>
<dbReference type="Pfam" id="PF16335">
    <property type="entry name" value="GtaA_6_Hairpin"/>
    <property type="match status" value="1"/>
</dbReference>
<reference evidence="4 5" key="1">
    <citation type="submission" date="2016-07" db="EMBL/GenBank/DDBJ databases">
        <title>Pervasive Adenine N6-methylation of Active Genes in Fungi.</title>
        <authorList>
            <consortium name="DOE Joint Genome Institute"/>
            <person name="Mondo S.J."/>
            <person name="Dannebaum R.O."/>
            <person name="Kuo R.C."/>
            <person name="Labutti K."/>
            <person name="Haridas S."/>
            <person name="Kuo A."/>
            <person name="Salamov A."/>
            <person name="Ahrendt S.R."/>
            <person name="Lipzen A."/>
            <person name="Sullivan W."/>
            <person name="Andreopoulos W.B."/>
            <person name="Clum A."/>
            <person name="Lindquist E."/>
            <person name="Daum C."/>
            <person name="Ramamoorthy G.K."/>
            <person name="Gryganskyi A."/>
            <person name="Culley D."/>
            <person name="Magnuson J.K."/>
            <person name="James T.Y."/>
            <person name="O'Malley M.A."/>
            <person name="Stajich J.E."/>
            <person name="Spatafora J.W."/>
            <person name="Visel A."/>
            <person name="Grigoriev I.V."/>
        </authorList>
    </citation>
    <scope>NUCLEOTIDE SEQUENCE [LARGE SCALE GENOMIC DNA]</scope>
    <source>
        <strain evidence="4 5">62-1032</strain>
    </source>
</reference>
<dbReference type="AlphaFoldDB" id="A0A1Y2F608"/>
<evidence type="ECO:0000259" key="3">
    <source>
        <dbReference type="Pfam" id="PF17168"/>
    </source>
</evidence>
<evidence type="ECO:0000256" key="1">
    <source>
        <dbReference type="SAM" id="MobiDB-lite"/>
    </source>
</evidence>
<evidence type="ECO:0000313" key="4">
    <source>
        <dbReference type="EMBL" id="ORY78924.1"/>
    </source>
</evidence>
<dbReference type="InParanoid" id="A0A1Y2F608"/>
<protein>
    <submittedName>
        <fullName evidence="4">Glutaminase GtaA</fullName>
    </submittedName>
</protein>
<comment type="caution">
    <text evidence="4">The sequence shown here is derived from an EMBL/GenBank/DDBJ whole genome shotgun (WGS) entry which is preliminary data.</text>
</comment>
<organism evidence="4 5">
    <name type="scientific">Leucosporidium creatinivorum</name>
    <dbReference type="NCBI Taxonomy" id="106004"/>
    <lineage>
        <taxon>Eukaryota</taxon>
        <taxon>Fungi</taxon>
        <taxon>Dikarya</taxon>
        <taxon>Basidiomycota</taxon>
        <taxon>Pucciniomycotina</taxon>
        <taxon>Microbotryomycetes</taxon>
        <taxon>Leucosporidiales</taxon>
        <taxon>Leucosporidium</taxon>
    </lineage>
</organism>